<keyword evidence="8" id="KW-1185">Reference proteome</keyword>
<dbReference type="Pfam" id="PF03152">
    <property type="entry name" value="UFD1_N1"/>
    <property type="match status" value="1"/>
</dbReference>
<dbReference type="InterPro" id="IPR004854">
    <property type="entry name" value="Ufd1-like"/>
</dbReference>
<dbReference type="GO" id="GO:0036503">
    <property type="term" value="P:ERAD pathway"/>
    <property type="evidence" value="ECO:0007669"/>
    <property type="project" value="TreeGrafter"/>
</dbReference>
<dbReference type="PANTHER" id="PTHR12555:SF13">
    <property type="entry name" value="UBIQUITIN RECOGNITION FACTOR IN ER-ASSOCIATED DEGRADATION PROTEIN 1"/>
    <property type="match status" value="1"/>
</dbReference>
<evidence type="ECO:0000256" key="1">
    <source>
        <dbReference type="ARBA" id="ARBA00006043"/>
    </source>
</evidence>
<sequence>MFNFGFPEMRWQHDMRNFTQSYRCFSVSMLPGNERNDVENGGKIIMPPSALDQLTRLNIEYPMLFKISNTKGARQTHVGVLEFIADEGRIYIPYWMMKNLLLEEGDLVTVENVSLPVASYSKFKPQSVDFLDITNPKAVLENCLRNFACLTSGDVIAINYNNKIYELLVLETRPGQAVTIIECDMNVEFDAPVGYKEPERAPKSEDEMDIEHSEITHLDDNLFYPFSGEGNRLDGKKIKDSVKTELPPAHILKKYTRGIPDYNHDIFELKFDRSMKSKNNSTQSDKDENLFKTFQGEGKSLRPRKQ</sequence>
<dbReference type="FunFam" id="2.40.40.50:FF:000001">
    <property type="entry name" value="Ubiquitin fusion degradation protein 1 homolog"/>
    <property type="match status" value="1"/>
</dbReference>
<dbReference type="InterPro" id="IPR055417">
    <property type="entry name" value="UFD1_N1"/>
</dbReference>
<feature type="domain" description="Ubiquitin fusion degradation protein UFD1 N-terminal subdomain 1" evidence="5">
    <location>
        <begin position="18"/>
        <end position="116"/>
    </location>
</feature>
<dbReference type="InterPro" id="IPR042299">
    <property type="entry name" value="Ufd1-like_Nn"/>
</dbReference>
<dbReference type="Gene3D" id="2.40.40.50">
    <property type="entry name" value="Ubiquitin fusion degradation protein UFD1, N-terminal domain"/>
    <property type="match status" value="1"/>
</dbReference>
<name>A0A9J6CKS7_POLVA</name>
<dbReference type="PANTHER" id="PTHR12555">
    <property type="entry name" value="UBIQUITIN FUSION DEGRADATON PROTEIN 1"/>
    <property type="match status" value="1"/>
</dbReference>
<dbReference type="GO" id="GO:0031593">
    <property type="term" value="F:polyubiquitin modification-dependent protein binding"/>
    <property type="evidence" value="ECO:0007669"/>
    <property type="project" value="TreeGrafter"/>
</dbReference>
<dbReference type="GO" id="GO:0006511">
    <property type="term" value="P:ubiquitin-dependent protein catabolic process"/>
    <property type="evidence" value="ECO:0007669"/>
    <property type="project" value="InterPro"/>
</dbReference>
<feature type="region of interest" description="Disordered" evidence="4">
    <location>
        <begin position="273"/>
        <end position="306"/>
    </location>
</feature>
<accession>A0A9J6CKS7</accession>
<gene>
    <name evidence="7" type="ORF">PVAND_011814</name>
</gene>
<dbReference type="InterPro" id="IPR055418">
    <property type="entry name" value="UFD1_N2"/>
</dbReference>
<evidence type="ECO:0000256" key="2">
    <source>
        <dbReference type="ARBA" id="ARBA00022786"/>
    </source>
</evidence>
<dbReference type="Pfam" id="PF24842">
    <property type="entry name" value="UFD1_N2"/>
    <property type="match status" value="1"/>
</dbReference>
<dbReference type="GO" id="GO:0034098">
    <property type="term" value="C:VCP-NPL4-UFD1 AAA ATPase complex"/>
    <property type="evidence" value="ECO:0007669"/>
    <property type="project" value="TreeGrafter"/>
</dbReference>
<evidence type="ECO:0000259" key="6">
    <source>
        <dbReference type="Pfam" id="PF24842"/>
    </source>
</evidence>
<dbReference type="EMBL" id="JADBJN010000001">
    <property type="protein sequence ID" value="KAG5682463.1"/>
    <property type="molecule type" value="Genomic_DNA"/>
</dbReference>
<dbReference type="Proteomes" id="UP001107558">
    <property type="component" value="Chromosome 1"/>
</dbReference>
<comment type="caution">
    <text evidence="7">The sequence shown here is derived from an EMBL/GenBank/DDBJ whole genome shotgun (WGS) entry which is preliminary data.</text>
</comment>
<feature type="domain" description="Ubiquitin fusion degradation protein UFD1 N-terminal subdomain 2" evidence="6">
    <location>
        <begin position="118"/>
        <end position="192"/>
    </location>
</feature>
<evidence type="ECO:0000313" key="8">
    <source>
        <dbReference type="Proteomes" id="UP001107558"/>
    </source>
</evidence>
<organism evidence="7 8">
    <name type="scientific">Polypedilum vanderplanki</name>
    <name type="common">Sleeping chironomid midge</name>
    <dbReference type="NCBI Taxonomy" id="319348"/>
    <lineage>
        <taxon>Eukaryota</taxon>
        <taxon>Metazoa</taxon>
        <taxon>Ecdysozoa</taxon>
        <taxon>Arthropoda</taxon>
        <taxon>Hexapoda</taxon>
        <taxon>Insecta</taxon>
        <taxon>Pterygota</taxon>
        <taxon>Neoptera</taxon>
        <taxon>Endopterygota</taxon>
        <taxon>Diptera</taxon>
        <taxon>Nematocera</taxon>
        <taxon>Chironomoidea</taxon>
        <taxon>Chironomidae</taxon>
        <taxon>Chironominae</taxon>
        <taxon>Polypedilum</taxon>
        <taxon>Polypedilum</taxon>
    </lineage>
</organism>
<evidence type="ECO:0000256" key="3">
    <source>
        <dbReference type="ARBA" id="ARBA00071119"/>
    </source>
</evidence>
<keyword evidence="2" id="KW-0833">Ubl conjugation pathway</keyword>
<evidence type="ECO:0000256" key="4">
    <source>
        <dbReference type="SAM" id="MobiDB-lite"/>
    </source>
</evidence>
<dbReference type="OrthoDB" id="422728at2759"/>
<dbReference type="AlphaFoldDB" id="A0A9J6CKS7"/>
<proteinExistence type="inferred from homology"/>
<dbReference type="Gene3D" id="3.10.330.10">
    <property type="match status" value="1"/>
</dbReference>
<protein>
    <recommendedName>
        <fullName evidence="3">Ubiquitin fusion degradation protein 1 homolog</fullName>
    </recommendedName>
</protein>
<evidence type="ECO:0000259" key="5">
    <source>
        <dbReference type="Pfam" id="PF03152"/>
    </source>
</evidence>
<dbReference type="FunFam" id="3.10.330.10:FF:000002">
    <property type="entry name" value="ubiquitin fusion degradation protein 1 homolog"/>
    <property type="match status" value="1"/>
</dbReference>
<comment type="similarity">
    <text evidence="1">Belongs to the UFD1 family.</text>
</comment>
<reference evidence="7" key="1">
    <citation type="submission" date="2021-03" db="EMBL/GenBank/DDBJ databases">
        <title>Chromosome level genome of the anhydrobiotic midge Polypedilum vanderplanki.</title>
        <authorList>
            <person name="Yoshida Y."/>
            <person name="Kikawada T."/>
            <person name="Gusev O."/>
        </authorList>
    </citation>
    <scope>NUCLEOTIDE SEQUENCE</scope>
    <source>
        <strain evidence="7">NIAS01</strain>
        <tissue evidence="7">Whole body or cell culture</tissue>
    </source>
</reference>
<evidence type="ECO:0000313" key="7">
    <source>
        <dbReference type="EMBL" id="KAG5682463.1"/>
    </source>
</evidence>